<feature type="domain" description="C2" evidence="1">
    <location>
        <begin position="1"/>
        <end position="111"/>
    </location>
</feature>
<sequence length="149" mass="16692">MMGSRRMEITIVSAEDLPDIRLLGWMKVYTVVSVNGSIRATNVDREGGTNPRWNSSFVYAIDEWDLRCRGLDVVVELFCERTLGDKFIGEVRIPVKNLFEMGLKSHIILCYSVSSTCCGRLLILYYFEDKCPKRSEANGGGGGRDGDAL</sequence>
<dbReference type="SUPFAM" id="SSF49562">
    <property type="entry name" value="C2 domain (Calcium/lipid-binding domain, CaLB)"/>
    <property type="match status" value="1"/>
</dbReference>
<name>A0AAD4JFE9_PERFH</name>
<proteinExistence type="predicted"/>
<accession>A0AAD4JFE9</accession>
<comment type="caution">
    <text evidence="2">The sequence shown here is derived from an EMBL/GenBank/DDBJ whole genome shotgun (WGS) entry which is preliminary data.</text>
</comment>
<evidence type="ECO:0000313" key="2">
    <source>
        <dbReference type="EMBL" id="KAH6832846.1"/>
    </source>
</evidence>
<keyword evidence="3" id="KW-1185">Reference proteome</keyword>
<dbReference type="Gene3D" id="2.60.40.150">
    <property type="entry name" value="C2 domain"/>
    <property type="match status" value="1"/>
</dbReference>
<dbReference type="GO" id="GO:0006952">
    <property type="term" value="P:defense response"/>
    <property type="evidence" value="ECO:0007669"/>
    <property type="project" value="InterPro"/>
</dbReference>
<evidence type="ECO:0000313" key="3">
    <source>
        <dbReference type="Proteomes" id="UP001190926"/>
    </source>
</evidence>
<dbReference type="InterPro" id="IPR000008">
    <property type="entry name" value="C2_dom"/>
</dbReference>
<dbReference type="SMART" id="SM00239">
    <property type="entry name" value="C2"/>
    <property type="match status" value="1"/>
</dbReference>
<protein>
    <recommendedName>
        <fullName evidence="1">C2 domain-containing protein</fullName>
    </recommendedName>
</protein>
<dbReference type="InterPro" id="IPR044750">
    <property type="entry name" value="C2_SRC2/BAP"/>
</dbReference>
<reference evidence="2 3" key="1">
    <citation type="journal article" date="2021" name="Nat. Commun.">
        <title>Incipient diploidization of the medicinal plant Perilla within 10,000 years.</title>
        <authorList>
            <person name="Zhang Y."/>
            <person name="Shen Q."/>
            <person name="Leng L."/>
            <person name="Zhang D."/>
            <person name="Chen S."/>
            <person name="Shi Y."/>
            <person name="Ning Z."/>
            <person name="Chen S."/>
        </authorList>
    </citation>
    <scope>NUCLEOTIDE SEQUENCE [LARGE SCALE GENOMIC DNA]</scope>
    <source>
        <strain evidence="3">cv. PC099</strain>
    </source>
</reference>
<dbReference type="PANTHER" id="PTHR32246">
    <property type="entry name" value="INGRESSION PROTEIN FIC1"/>
    <property type="match status" value="1"/>
</dbReference>
<dbReference type="PANTHER" id="PTHR32246:SF173">
    <property type="entry name" value="C2 DOMAIN-CONTAINING PROTEIN"/>
    <property type="match status" value="1"/>
</dbReference>
<gene>
    <name evidence="2" type="ORF">C2S53_014357</name>
</gene>
<dbReference type="Proteomes" id="UP001190926">
    <property type="component" value="Unassembled WGS sequence"/>
</dbReference>
<evidence type="ECO:0000259" key="1">
    <source>
        <dbReference type="PROSITE" id="PS50004"/>
    </source>
</evidence>
<dbReference type="EMBL" id="SDAM02000063">
    <property type="protein sequence ID" value="KAH6832846.1"/>
    <property type="molecule type" value="Genomic_DNA"/>
</dbReference>
<dbReference type="AlphaFoldDB" id="A0AAD4JFE9"/>
<organism evidence="2 3">
    <name type="scientific">Perilla frutescens var. hirtella</name>
    <name type="common">Perilla citriodora</name>
    <name type="synonym">Perilla setoyensis</name>
    <dbReference type="NCBI Taxonomy" id="608512"/>
    <lineage>
        <taxon>Eukaryota</taxon>
        <taxon>Viridiplantae</taxon>
        <taxon>Streptophyta</taxon>
        <taxon>Embryophyta</taxon>
        <taxon>Tracheophyta</taxon>
        <taxon>Spermatophyta</taxon>
        <taxon>Magnoliopsida</taxon>
        <taxon>eudicotyledons</taxon>
        <taxon>Gunneridae</taxon>
        <taxon>Pentapetalae</taxon>
        <taxon>asterids</taxon>
        <taxon>lamiids</taxon>
        <taxon>Lamiales</taxon>
        <taxon>Lamiaceae</taxon>
        <taxon>Nepetoideae</taxon>
        <taxon>Elsholtzieae</taxon>
        <taxon>Perilla</taxon>
    </lineage>
</organism>
<dbReference type="CDD" id="cd04051">
    <property type="entry name" value="C2_SRC2_like"/>
    <property type="match status" value="1"/>
</dbReference>
<dbReference type="InterPro" id="IPR035892">
    <property type="entry name" value="C2_domain_sf"/>
</dbReference>
<dbReference type="PROSITE" id="PS50004">
    <property type="entry name" value="C2"/>
    <property type="match status" value="1"/>
</dbReference>
<dbReference type="Pfam" id="PF00168">
    <property type="entry name" value="C2"/>
    <property type="match status" value="1"/>
</dbReference>